<reference evidence="7" key="1">
    <citation type="journal article" date="2013" name="Genetics">
        <title>The draft genome and transcriptome of Panagrellus redivivus are shaped by the harsh demands of a free-living lifestyle.</title>
        <authorList>
            <person name="Srinivasan J."/>
            <person name="Dillman A.R."/>
            <person name="Macchietto M.G."/>
            <person name="Heikkinen L."/>
            <person name="Lakso M."/>
            <person name="Fracchia K.M."/>
            <person name="Antoshechkin I."/>
            <person name="Mortazavi A."/>
            <person name="Wong G."/>
            <person name="Sternberg P.W."/>
        </authorList>
    </citation>
    <scope>NUCLEOTIDE SEQUENCE [LARGE SCALE GENOMIC DNA]</scope>
    <source>
        <strain evidence="7">MT8872</strain>
    </source>
</reference>
<feature type="transmembrane region" description="Helical" evidence="6">
    <location>
        <begin position="23"/>
        <end position="47"/>
    </location>
</feature>
<keyword evidence="2 6" id="KW-0812">Transmembrane</keyword>
<dbReference type="Proteomes" id="UP000492821">
    <property type="component" value="Unassembled WGS sequence"/>
</dbReference>
<evidence type="ECO:0000256" key="4">
    <source>
        <dbReference type="ARBA" id="ARBA00023136"/>
    </source>
</evidence>
<accession>A0A7E4ZWX6</accession>
<evidence type="ECO:0000256" key="2">
    <source>
        <dbReference type="ARBA" id="ARBA00022692"/>
    </source>
</evidence>
<feature type="transmembrane region" description="Helical" evidence="6">
    <location>
        <begin position="67"/>
        <end position="90"/>
    </location>
</feature>
<dbReference type="PANTHER" id="PTHR31357">
    <property type="entry name" value="SERPENTINE RECEPTOR CLASS ALPHA-10"/>
    <property type="match status" value="1"/>
</dbReference>
<feature type="transmembrane region" description="Helical" evidence="6">
    <location>
        <begin position="231"/>
        <end position="249"/>
    </location>
</feature>
<dbReference type="GO" id="GO:0016020">
    <property type="term" value="C:membrane"/>
    <property type="evidence" value="ECO:0007669"/>
    <property type="project" value="UniProtKB-SubCell"/>
</dbReference>
<comment type="similarity">
    <text evidence="5">Belongs to the nematode receptor-like protein sra family.</text>
</comment>
<evidence type="ECO:0000256" key="6">
    <source>
        <dbReference type="SAM" id="Phobius"/>
    </source>
</evidence>
<dbReference type="AlphaFoldDB" id="A0A7E4ZWX6"/>
<dbReference type="GO" id="GO:0004984">
    <property type="term" value="F:olfactory receptor activity"/>
    <property type="evidence" value="ECO:0007669"/>
    <property type="project" value="TreeGrafter"/>
</dbReference>
<evidence type="ECO:0000256" key="5">
    <source>
        <dbReference type="ARBA" id="ARBA00037994"/>
    </source>
</evidence>
<keyword evidence="7" id="KW-1185">Reference proteome</keyword>
<keyword evidence="4 6" id="KW-0472">Membrane</keyword>
<evidence type="ECO:0000313" key="8">
    <source>
        <dbReference type="WBParaSite" id="Pan_g22581.t1"/>
    </source>
</evidence>
<feature type="transmembrane region" description="Helical" evidence="6">
    <location>
        <begin position="151"/>
        <end position="172"/>
    </location>
</feature>
<comment type="subcellular location">
    <subcellularLocation>
        <location evidence="1">Membrane</location>
        <topology evidence="1">Multi-pass membrane protein</topology>
    </subcellularLocation>
</comment>
<keyword evidence="3 6" id="KW-1133">Transmembrane helix</keyword>
<evidence type="ECO:0000256" key="1">
    <source>
        <dbReference type="ARBA" id="ARBA00004141"/>
    </source>
</evidence>
<evidence type="ECO:0000256" key="3">
    <source>
        <dbReference type="ARBA" id="ARBA00022989"/>
    </source>
</evidence>
<dbReference type="InterPro" id="IPR019408">
    <property type="entry name" value="7TM_GPCR_serpentine_rcpt_Srab"/>
</dbReference>
<dbReference type="InterPro" id="IPR051080">
    <property type="entry name" value="Nematode_rcpt-like_serp_alpha"/>
</dbReference>
<proteinExistence type="inferred from homology"/>
<protein>
    <submittedName>
        <fullName evidence="8">G_PROTEIN_RECEP_F1_2 domain-containing protein</fullName>
    </submittedName>
</protein>
<evidence type="ECO:0000313" key="7">
    <source>
        <dbReference type="Proteomes" id="UP000492821"/>
    </source>
</evidence>
<dbReference type="PANTHER" id="PTHR31357:SF5">
    <property type="entry name" value="SERPENTINE RECEPTOR CLASS ALPHA-1-RELATED"/>
    <property type="match status" value="1"/>
</dbReference>
<feature type="transmembrane region" description="Helical" evidence="6">
    <location>
        <begin position="102"/>
        <end position="122"/>
    </location>
</feature>
<reference evidence="8" key="2">
    <citation type="submission" date="2020-10" db="UniProtKB">
        <authorList>
            <consortium name="WormBaseParasite"/>
        </authorList>
    </citation>
    <scope>IDENTIFICATION</scope>
</reference>
<sequence length="288" mass="32399">MAEVENPSCTLAREILENGQVRLVLILVALQDVVALILNLAVFYAVFQTRDTCDLLFHHMSCTLFSTISRSALDNLVMCFFIAAIERLIATVLSEKYEHYHYPVVVIILGIALPWIMPIISITEVITAPAKSNLLVYCSSLTSEGHDFKQLMFFDLPLCVGAIVIAAMSSCLSRFKKSRYQLNENIQVSRHIVRLAVFYSLVMMIHIGALSMVKDLVGFDSMVTFAIAKEWSSFIIPVFANAFPIVLILMHSTVSQKVFCGRPLFHKVNVAPLASTSEYFESYKRQWS</sequence>
<feature type="transmembrane region" description="Helical" evidence="6">
    <location>
        <begin position="192"/>
        <end position="211"/>
    </location>
</feature>
<name>A0A7E4ZWX6_PANRE</name>
<organism evidence="7 8">
    <name type="scientific">Panagrellus redivivus</name>
    <name type="common">Microworm</name>
    <dbReference type="NCBI Taxonomy" id="6233"/>
    <lineage>
        <taxon>Eukaryota</taxon>
        <taxon>Metazoa</taxon>
        <taxon>Ecdysozoa</taxon>
        <taxon>Nematoda</taxon>
        <taxon>Chromadorea</taxon>
        <taxon>Rhabditida</taxon>
        <taxon>Tylenchina</taxon>
        <taxon>Panagrolaimomorpha</taxon>
        <taxon>Panagrolaimoidea</taxon>
        <taxon>Panagrolaimidae</taxon>
        <taxon>Panagrellus</taxon>
    </lineage>
</organism>
<dbReference type="Pfam" id="PF10292">
    <property type="entry name" value="7TM_GPCR_Srab"/>
    <property type="match status" value="1"/>
</dbReference>
<dbReference type="WBParaSite" id="Pan_g22581.t1">
    <property type="protein sequence ID" value="Pan_g22581.t1"/>
    <property type="gene ID" value="Pan_g22581"/>
</dbReference>